<accession>A0A1V4SFX2</accession>
<dbReference type="AlphaFoldDB" id="A0A1V4SFX2"/>
<keyword evidence="3" id="KW-1185">Reference proteome</keyword>
<evidence type="ECO:0000259" key="1">
    <source>
        <dbReference type="Pfam" id="PF00881"/>
    </source>
</evidence>
<dbReference type="OrthoDB" id="9812105at2"/>
<dbReference type="GO" id="GO:0016491">
    <property type="term" value="F:oxidoreductase activity"/>
    <property type="evidence" value="ECO:0007669"/>
    <property type="project" value="InterPro"/>
</dbReference>
<dbReference type="GO" id="GO:0052619">
    <property type="term" value="F:coenzyme F420-1:gamma-L-glutamate ligase activity"/>
    <property type="evidence" value="ECO:0007669"/>
    <property type="project" value="UniProtKB-EC"/>
</dbReference>
<evidence type="ECO:0000313" key="3">
    <source>
        <dbReference type="Proteomes" id="UP000191554"/>
    </source>
</evidence>
<name>A0A1V4SFX2_RUMHU</name>
<dbReference type="EC" id="6.3.2.31" evidence="2"/>
<dbReference type="GO" id="GO:0052618">
    <property type="term" value="F:coenzyme F420-0:L-glutamate ligase activity"/>
    <property type="evidence" value="ECO:0007669"/>
    <property type="project" value="UniProtKB-EC"/>
</dbReference>
<dbReference type="InterPro" id="IPR050627">
    <property type="entry name" value="Nitroreductase/BluB"/>
</dbReference>
<organism evidence="2 3">
    <name type="scientific">Ruminiclostridium hungatei</name>
    <name type="common">Clostridium hungatei</name>
    <dbReference type="NCBI Taxonomy" id="48256"/>
    <lineage>
        <taxon>Bacteria</taxon>
        <taxon>Bacillati</taxon>
        <taxon>Bacillota</taxon>
        <taxon>Clostridia</taxon>
        <taxon>Eubacteriales</taxon>
        <taxon>Oscillospiraceae</taxon>
        <taxon>Ruminiclostridium</taxon>
    </lineage>
</organism>
<dbReference type="PANTHER" id="PTHR23026">
    <property type="entry name" value="NADPH NITROREDUCTASE"/>
    <property type="match status" value="1"/>
</dbReference>
<dbReference type="SUPFAM" id="SSF55469">
    <property type="entry name" value="FMN-dependent nitroreductase-like"/>
    <property type="match status" value="1"/>
</dbReference>
<dbReference type="EMBL" id="MZGX01000029">
    <property type="protein sequence ID" value="OPX42375.1"/>
    <property type="molecule type" value="Genomic_DNA"/>
</dbReference>
<protein>
    <submittedName>
        <fullName evidence="2">Coenzyme F420:L-glutamate ligase</fullName>
        <ecNumber evidence="2">6.3.2.31</ecNumber>
        <ecNumber evidence="2">6.3.2.34</ecNumber>
    </submittedName>
</protein>
<reference evidence="2 3" key="1">
    <citation type="submission" date="2017-03" db="EMBL/GenBank/DDBJ databases">
        <title>Genome sequence of Clostridium hungatei DSM 14427.</title>
        <authorList>
            <person name="Poehlein A."/>
            <person name="Daniel R."/>
        </authorList>
    </citation>
    <scope>NUCLEOTIDE SEQUENCE [LARGE SCALE GENOMIC DNA]</scope>
    <source>
        <strain evidence="2 3">DSM 14427</strain>
    </source>
</reference>
<dbReference type="RefSeq" id="WP_080066081.1">
    <property type="nucleotide sequence ID" value="NZ_MZGX01000029.1"/>
</dbReference>
<dbReference type="Gene3D" id="3.40.109.10">
    <property type="entry name" value="NADH Oxidase"/>
    <property type="match status" value="1"/>
</dbReference>
<dbReference type="STRING" id="48256.CLHUN_36720"/>
<dbReference type="PANTHER" id="PTHR23026:SF123">
    <property type="entry name" value="NAD(P)H NITROREDUCTASE RV3131-RELATED"/>
    <property type="match status" value="1"/>
</dbReference>
<proteinExistence type="predicted"/>
<sequence>MVNDFLELAVKRRSIRKFTDTPVPREMVEYFISCAANAPSGCDSQCWHFIAVDSRELIDKLADAAAEAARLFYSEGYSGATPEFLHSREKAVSFFRNAPLVIFVFLDGTRFYDKKAVDAFYEKGYDYRGMVDRLGYYDVLSVGAAIQNLLLAVSEKGYGACWMNDPVIADGVLKELLGAKESLQLLSVIPIGQPKYIPREKVLKDKKSILEFR</sequence>
<keyword evidence="2" id="KW-0436">Ligase</keyword>
<evidence type="ECO:0000313" key="2">
    <source>
        <dbReference type="EMBL" id="OPX42375.1"/>
    </source>
</evidence>
<dbReference type="Pfam" id="PF00881">
    <property type="entry name" value="Nitroreductase"/>
    <property type="match status" value="1"/>
</dbReference>
<feature type="domain" description="Nitroreductase" evidence="1">
    <location>
        <begin position="10"/>
        <end position="192"/>
    </location>
</feature>
<comment type="caution">
    <text evidence="2">The sequence shown here is derived from an EMBL/GenBank/DDBJ whole genome shotgun (WGS) entry which is preliminary data.</text>
</comment>
<gene>
    <name evidence="2" type="primary">fbiB</name>
    <name evidence="2" type="ORF">CLHUN_36720</name>
</gene>
<dbReference type="InterPro" id="IPR029479">
    <property type="entry name" value="Nitroreductase"/>
</dbReference>
<dbReference type="EC" id="6.3.2.34" evidence="2"/>
<dbReference type="Proteomes" id="UP000191554">
    <property type="component" value="Unassembled WGS sequence"/>
</dbReference>
<dbReference type="InterPro" id="IPR000415">
    <property type="entry name" value="Nitroreductase-like"/>
</dbReference>